<gene>
    <name evidence="1" type="ORF">HNR28_003401</name>
</gene>
<comment type="caution">
    <text evidence="1">The sequence shown here is derived from an EMBL/GenBank/DDBJ whole genome shotgun (WGS) entry which is preliminary data.</text>
</comment>
<evidence type="ECO:0000313" key="2">
    <source>
        <dbReference type="Proteomes" id="UP000541136"/>
    </source>
</evidence>
<dbReference type="Proteomes" id="UP000541136">
    <property type="component" value="Unassembled WGS sequence"/>
</dbReference>
<dbReference type="RefSeq" id="WP_170288411.1">
    <property type="nucleotide sequence ID" value="NZ_JACHIB010000024.1"/>
</dbReference>
<evidence type="ECO:0000313" key="1">
    <source>
        <dbReference type="EMBL" id="MBB6085344.1"/>
    </source>
</evidence>
<reference evidence="1 2" key="1">
    <citation type="submission" date="2020-08" db="EMBL/GenBank/DDBJ databases">
        <title>Genomic Encyclopedia of Type Strains, Phase IV (KMG-IV): sequencing the most valuable type-strain genomes for metagenomic binning, comparative biology and taxonomic classification.</title>
        <authorList>
            <person name="Goeker M."/>
        </authorList>
    </citation>
    <scope>NUCLEOTIDE SEQUENCE [LARGE SCALE GENOMIC DNA]</scope>
    <source>
        <strain evidence="1 2">DSM 12141</strain>
    </source>
</reference>
<organism evidence="1 2">
    <name type="scientific">Castellaniella defragrans</name>
    <name type="common">Alcaligenes defragrans</name>
    <dbReference type="NCBI Taxonomy" id="75697"/>
    <lineage>
        <taxon>Bacteria</taxon>
        <taxon>Pseudomonadati</taxon>
        <taxon>Pseudomonadota</taxon>
        <taxon>Betaproteobacteria</taxon>
        <taxon>Burkholderiales</taxon>
        <taxon>Alcaligenaceae</taxon>
        <taxon>Castellaniella</taxon>
    </lineage>
</organism>
<dbReference type="AlphaFoldDB" id="A0A7W9TR65"/>
<proteinExistence type="predicted"/>
<accession>A0A7W9TR65</accession>
<sequence>MCLPAPTAAWGWPAFQLVRALGACSIAIAGSRGKVIGGKSVLHALIAGSSLIHHD</sequence>
<protein>
    <submittedName>
        <fullName evidence="1">Uncharacterized protein</fullName>
    </submittedName>
</protein>
<name>A0A7W9TR65_CASDE</name>
<dbReference type="EMBL" id="JACHIB010000024">
    <property type="protein sequence ID" value="MBB6085344.1"/>
    <property type="molecule type" value="Genomic_DNA"/>
</dbReference>